<evidence type="ECO:0000259" key="9">
    <source>
        <dbReference type="Pfam" id="PF20791"/>
    </source>
</evidence>
<dbReference type="PANTHER" id="PTHR31727">
    <property type="entry name" value="OLEOYL-ACYL CARRIER PROTEIN THIOESTERASE 1, CHLOROPLASTIC"/>
    <property type="match status" value="1"/>
</dbReference>
<reference evidence="11" key="1">
    <citation type="submission" date="2011-10" db="EMBL/GenBank/DDBJ databases">
        <title>The complete genome of chromosome of Thermovirga lienii DSM 17291.</title>
        <authorList>
            <consortium name="US DOE Joint Genome Institute (JGI-PGF)"/>
            <person name="Lucas S."/>
            <person name="Copeland A."/>
            <person name="Lapidus A."/>
            <person name="Glavina del Rio T."/>
            <person name="Dalin E."/>
            <person name="Tice H."/>
            <person name="Bruce D."/>
            <person name="Goodwin L."/>
            <person name="Pitluck S."/>
            <person name="Peters L."/>
            <person name="Mikhailova N."/>
            <person name="Saunders E."/>
            <person name="Kyrpides N."/>
            <person name="Mavromatis K."/>
            <person name="Ivanova N."/>
            <person name="Last F.I."/>
            <person name="Brettin T."/>
            <person name="Detter J.C."/>
            <person name="Han C."/>
            <person name="Larimer F."/>
            <person name="Land M."/>
            <person name="Hauser L."/>
            <person name="Markowitz V."/>
            <person name="Cheng J.-F."/>
            <person name="Hugenholtz P."/>
            <person name="Woyke T."/>
            <person name="Wu D."/>
            <person name="Spring S."/>
            <person name="Schroeder M."/>
            <person name="Brambilla E.-M."/>
            <person name="Klenk H.-P."/>
            <person name="Eisen J.A."/>
        </authorList>
    </citation>
    <scope>NUCLEOTIDE SEQUENCE [LARGE SCALE GENOMIC DNA]</scope>
    <source>
        <strain evidence="11">ATCC BAA-1197 / DSM 17291 / Cas60314</strain>
    </source>
</reference>
<dbReference type="EMBL" id="CP003096">
    <property type="protein sequence ID" value="AER67504.1"/>
    <property type="molecule type" value="Genomic_DNA"/>
</dbReference>
<keyword evidence="3" id="KW-0378">Hydrolase</keyword>
<proteinExistence type="inferred from homology"/>
<dbReference type="AlphaFoldDB" id="G7V8P3"/>
<dbReference type="Pfam" id="PF20791">
    <property type="entry name" value="Acyl-ACP_TE_C"/>
    <property type="match status" value="1"/>
</dbReference>
<dbReference type="Gene3D" id="3.10.129.10">
    <property type="entry name" value="Hotdog Thioesterase"/>
    <property type="match status" value="1"/>
</dbReference>
<protein>
    <submittedName>
        <fullName evidence="10">Acyl-ACP thioesterase</fullName>
    </submittedName>
</protein>
<evidence type="ECO:0000259" key="8">
    <source>
        <dbReference type="Pfam" id="PF01643"/>
    </source>
</evidence>
<dbReference type="GO" id="GO:0016297">
    <property type="term" value="F:fatty acyl-[ACP] hydrolase activity"/>
    <property type="evidence" value="ECO:0007669"/>
    <property type="project" value="InterPro"/>
</dbReference>
<evidence type="ECO:0000313" key="10">
    <source>
        <dbReference type="EMBL" id="AER67504.1"/>
    </source>
</evidence>
<evidence type="ECO:0000256" key="4">
    <source>
        <dbReference type="ARBA" id="ARBA00022832"/>
    </source>
</evidence>
<dbReference type="KEGG" id="tli:Tlie_1783"/>
<dbReference type="SUPFAM" id="SSF54637">
    <property type="entry name" value="Thioesterase/thiol ester dehydrase-isomerase"/>
    <property type="match status" value="2"/>
</dbReference>
<dbReference type="Pfam" id="PF01643">
    <property type="entry name" value="Acyl-ACP_TE"/>
    <property type="match status" value="1"/>
</dbReference>
<dbReference type="Proteomes" id="UP000005868">
    <property type="component" value="Chromosome"/>
</dbReference>
<dbReference type="eggNOG" id="COG3884">
    <property type="taxonomic scope" value="Bacteria"/>
</dbReference>
<keyword evidence="6" id="KW-0443">Lipid metabolism</keyword>
<feature type="domain" description="Acyl-ACP thioesterase-like C-terminal" evidence="9">
    <location>
        <begin position="149"/>
        <end position="245"/>
    </location>
</feature>
<dbReference type="GO" id="GO:0000036">
    <property type="term" value="F:acyl carrier activity"/>
    <property type="evidence" value="ECO:0007669"/>
    <property type="project" value="TreeGrafter"/>
</dbReference>
<accession>G7V8P3</accession>
<organism evidence="10 11">
    <name type="scientific">Thermovirga lienii (strain ATCC BAA-1197 / DSM 17291 / Cas60314)</name>
    <dbReference type="NCBI Taxonomy" id="580340"/>
    <lineage>
        <taxon>Bacteria</taxon>
        <taxon>Thermotogati</taxon>
        <taxon>Synergistota</taxon>
        <taxon>Synergistia</taxon>
        <taxon>Synergistales</taxon>
        <taxon>Thermovirgaceae</taxon>
        <taxon>Thermovirga</taxon>
    </lineage>
</organism>
<sequence>MYEHNFRISYSQAGALGRLKLTGAMNLCQDIADDHAERVGVSVADLLKQSKTWVLHRFKMTIQTMPQRGDLVTIKTWYRPEKNLYSLRNFEMLDCNGKKLLSVQTSWVVVDMNRGRPLRLDRVMPEAYDKNKDENLEVSFQELLLPEKVDVKKTIQVAVTDLDMNFHVNNVHYLRWALDTIPVEILKEYKPKGVEIAFKRPAFYGDSVISEVGIDKNSCSILCRHHIYGEKDGQSMAVISTEWEKISREER</sequence>
<gene>
    <name evidence="10" type="ordered locus">Tlie_1783</name>
</gene>
<evidence type="ECO:0000256" key="5">
    <source>
        <dbReference type="ARBA" id="ARBA00022946"/>
    </source>
</evidence>
<dbReference type="InterPro" id="IPR029069">
    <property type="entry name" value="HotDog_dom_sf"/>
</dbReference>
<dbReference type="InterPro" id="IPR045023">
    <property type="entry name" value="FATA/B"/>
</dbReference>
<evidence type="ECO:0000256" key="6">
    <source>
        <dbReference type="ARBA" id="ARBA00023098"/>
    </source>
</evidence>
<dbReference type="CDD" id="cd00586">
    <property type="entry name" value="4HBT"/>
    <property type="match status" value="2"/>
</dbReference>
<reference evidence="10 11" key="2">
    <citation type="journal article" date="2012" name="Stand. Genomic Sci.">
        <title>Genome sequence of the moderately thermophilic, amino-acid-degrading and sulfur-reducing bacterium Thermovirga lienii type strain (Cas60314(T)).</title>
        <authorList>
            <person name="Goker M."/>
            <person name="Saunders E."/>
            <person name="Lapidus A."/>
            <person name="Nolan M."/>
            <person name="Lucas S."/>
            <person name="Hammon N."/>
            <person name="Deshpande S."/>
            <person name="Cheng J.F."/>
            <person name="Han C."/>
            <person name="Tapia R."/>
            <person name="Goodwin L.A."/>
            <person name="Pitluck S."/>
            <person name="Liolios K."/>
            <person name="Mavromatis K."/>
            <person name="Pagani I."/>
            <person name="Ivanova N."/>
            <person name="Mikhailova N."/>
            <person name="Pati A."/>
            <person name="Chen A."/>
            <person name="Palaniappan K."/>
            <person name="Land M."/>
            <person name="Chang Y.J."/>
            <person name="Jeffries C.D."/>
            <person name="Brambilla E.M."/>
            <person name="Rohde M."/>
            <person name="Spring S."/>
            <person name="Detter J.C."/>
            <person name="Woyke T."/>
            <person name="Bristow J."/>
            <person name="Eisen J.A."/>
            <person name="Markowitz V."/>
            <person name="Hugenholtz P."/>
            <person name="Kyrpides N.C."/>
            <person name="Klenk H.P."/>
        </authorList>
    </citation>
    <scope>NUCLEOTIDE SEQUENCE [LARGE SCALE GENOMIC DNA]</scope>
    <source>
        <strain evidence="11">ATCC BAA-1197 / DSM 17291 / Cas60314</strain>
    </source>
</reference>
<dbReference type="PANTHER" id="PTHR31727:SF6">
    <property type="entry name" value="OLEOYL-ACYL CARRIER PROTEIN THIOESTERASE 1, CHLOROPLASTIC"/>
    <property type="match status" value="1"/>
</dbReference>
<comment type="similarity">
    <text evidence="1">Belongs to the acyl-ACP thioesterase family.</text>
</comment>
<dbReference type="HOGENOM" id="CLU_045466_2_0_0"/>
<evidence type="ECO:0000256" key="1">
    <source>
        <dbReference type="ARBA" id="ARBA00006500"/>
    </source>
</evidence>
<keyword evidence="5" id="KW-0809">Transit peptide</keyword>
<evidence type="ECO:0000256" key="7">
    <source>
        <dbReference type="ARBA" id="ARBA00023160"/>
    </source>
</evidence>
<keyword evidence="11" id="KW-1185">Reference proteome</keyword>
<dbReference type="InterPro" id="IPR049427">
    <property type="entry name" value="Acyl-ACP_TE_C"/>
</dbReference>
<dbReference type="InterPro" id="IPR002864">
    <property type="entry name" value="Acyl-ACP_thioesterase_NHD"/>
</dbReference>
<evidence type="ECO:0000256" key="3">
    <source>
        <dbReference type="ARBA" id="ARBA00022801"/>
    </source>
</evidence>
<dbReference type="STRING" id="580340.Tlie_1783"/>
<name>G7V8P3_THELD</name>
<feature type="domain" description="Acyl-ACP thioesterase N-terminal hotdog" evidence="8">
    <location>
        <begin position="2"/>
        <end position="120"/>
    </location>
</feature>
<keyword evidence="4" id="KW-0276">Fatty acid metabolism</keyword>
<keyword evidence="7" id="KW-0275">Fatty acid biosynthesis</keyword>
<keyword evidence="2" id="KW-0444">Lipid biosynthesis</keyword>
<dbReference type="OrthoDB" id="9801517at2"/>
<evidence type="ECO:0000256" key="2">
    <source>
        <dbReference type="ARBA" id="ARBA00022516"/>
    </source>
</evidence>
<evidence type="ECO:0000313" key="11">
    <source>
        <dbReference type="Proteomes" id="UP000005868"/>
    </source>
</evidence>